<evidence type="ECO:0000256" key="10">
    <source>
        <dbReference type="ARBA" id="ARBA00030775"/>
    </source>
</evidence>
<dbReference type="NCBIfam" id="TIGR02532">
    <property type="entry name" value="IV_pilin_GFxxxE"/>
    <property type="match status" value="1"/>
</dbReference>
<evidence type="ECO:0000313" key="14">
    <source>
        <dbReference type="Proteomes" id="UP000464954"/>
    </source>
</evidence>
<keyword evidence="4" id="KW-0488">Methylation</keyword>
<evidence type="ECO:0000256" key="4">
    <source>
        <dbReference type="ARBA" id="ARBA00022481"/>
    </source>
</evidence>
<evidence type="ECO:0000256" key="9">
    <source>
        <dbReference type="ARBA" id="ARBA00025772"/>
    </source>
</evidence>
<keyword evidence="8 11" id="KW-0472">Membrane</keyword>
<dbReference type="AlphaFoldDB" id="A0A6P1MD00"/>
<dbReference type="InterPro" id="IPR012902">
    <property type="entry name" value="N_methyl_site"/>
</dbReference>
<comment type="subcellular location">
    <subcellularLocation>
        <location evidence="1">Cell inner membrane</location>
        <topology evidence="1">Single-pass membrane protein</topology>
    </subcellularLocation>
</comment>
<feature type="domain" description="General secretion pathway GspH" evidence="12">
    <location>
        <begin position="55"/>
        <end position="157"/>
    </location>
</feature>
<organism evidence="13 14">
    <name type="scientific">Tichowtungia aerotolerans</name>
    <dbReference type="NCBI Taxonomy" id="2697043"/>
    <lineage>
        <taxon>Bacteria</taxon>
        <taxon>Pseudomonadati</taxon>
        <taxon>Kiritimatiellota</taxon>
        <taxon>Tichowtungiia</taxon>
        <taxon>Tichowtungiales</taxon>
        <taxon>Tichowtungiaceae</taxon>
        <taxon>Tichowtungia</taxon>
    </lineage>
</organism>
<dbReference type="PROSITE" id="PS00409">
    <property type="entry name" value="PROKAR_NTER_METHYL"/>
    <property type="match status" value="1"/>
</dbReference>
<evidence type="ECO:0000259" key="12">
    <source>
        <dbReference type="Pfam" id="PF12019"/>
    </source>
</evidence>
<evidence type="ECO:0000256" key="6">
    <source>
        <dbReference type="ARBA" id="ARBA00022692"/>
    </source>
</evidence>
<dbReference type="KEGG" id="taer:GT409_13740"/>
<evidence type="ECO:0000313" key="13">
    <source>
        <dbReference type="EMBL" id="QHI70454.1"/>
    </source>
</evidence>
<comment type="similarity">
    <text evidence="9">Belongs to the GSP H family.</text>
</comment>
<evidence type="ECO:0000256" key="8">
    <source>
        <dbReference type="ARBA" id="ARBA00023136"/>
    </source>
</evidence>
<evidence type="ECO:0000256" key="1">
    <source>
        <dbReference type="ARBA" id="ARBA00004377"/>
    </source>
</evidence>
<evidence type="ECO:0000256" key="11">
    <source>
        <dbReference type="SAM" id="Phobius"/>
    </source>
</evidence>
<dbReference type="GO" id="GO:0005886">
    <property type="term" value="C:plasma membrane"/>
    <property type="evidence" value="ECO:0007669"/>
    <property type="project" value="UniProtKB-SubCell"/>
</dbReference>
<dbReference type="Proteomes" id="UP000464954">
    <property type="component" value="Chromosome"/>
</dbReference>
<dbReference type="Pfam" id="PF12019">
    <property type="entry name" value="GspH"/>
    <property type="match status" value="1"/>
</dbReference>
<dbReference type="InterPro" id="IPR045584">
    <property type="entry name" value="Pilin-like"/>
</dbReference>
<keyword evidence="14" id="KW-1185">Reference proteome</keyword>
<gene>
    <name evidence="13" type="ORF">GT409_13740</name>
</gene>
<dbReference type="SUPFAM" id="SSF54523">
    <property type="entry name" value="Pili subunits"/>
    <property type="match status" value="1"/>
</dbReference>
<feature type="transmembrane region" description="Helical" evidence="11">
    <location>
        <begin position="20"/>
        <end position="42"/>
    </location>
</feature>
<dbReference type="Pfam" id="PF07963">
    <property type="entry name" value="N_methyl"/>
    <property type="match status" value="1"/>
</dbReference>
<keyword evidence="7 11" id="KW-1133">Transmembrane helix</keyword>
<sequence>MENSSPMFPHSDTPLSRGFTLIEVMLVVVIILIAAGMAVPMLSGSSDAAQMRDAVRSTIRLSRYARSMAILNQADCTLSFSTNRITLAGTEGTLAERRISDKITIADFENLAKEDRRDTDEDEEGKKVIFYPTGMNDGFEVTLEDEDGRSHTIKCNPITGKVTTDED</sequence>
<keyword evidence="6 11" id="KW-0812">Transmembrane</keyword>
<dbReference type="EMBL" id="CP047593">
    <property type="protein sequence ID" value="QHI70454.1"/>
    <property type="molecule type" value="Genomic_DNA"/>
</dbReference>
<dbReference type="GO" id="GO:0015627">
    <property type="term" value="C:type II protein secretion system complex"/>
    <property type="evidence" value="ECO:0007669"/>
    <property type="project" value="InterPro"/>
</dbReference>
<evidence type="ECO:0000256" key="5">
    <source>
        <dbReference type="ARBA" id="ARBA00022519"/>
    </source>
</evidence>
<keyword evidence="3" id="KW-1003">Cell membrane</keyword>
<accession>A0A6P1MD00</accession>
<dbReference type="RefSeq" id="WP_160629631.1">
    <property type="nucleotide sequence ID" value="NZ_CP047593.1"/>
</dbReference>
<reference evidence="13 14" key="1">
    <citation type="submission" date="2020-01" db="EMBL/GenBank/DDBJ databases">
        <title>Ponticoccus aerotolerans gen. nov., sp. nov., an anaerobic bacterium and proposal of Ponticoccusceae fam. nov., Ponticoccusles ord. nov. and Ponticoccuse classis nov. in the phylum Kiritimatiellaeota.</title>
        <authorList>
            <person name="Zhou L.Y."/>
            <person name="Du Z.J."/>
        </authorList>
    </citation>
    <scope>NUCLEOTIDE SEQUENCE [LARGE SCALE GENOMIC DNA]</scope>
    <source>
        <strain evidence="13 14">S-5007</strain>
    </source>
</reference>
<evidence type="ECO:0000256" key="2">
    <source>
        <dbReference type="ARBA" id="ARBA00021549"/>
    </source>
</evidence>
<keyword evidence="5" id="KW-0997">Cell inner membrane</keyword>
<evidence type="ECO:0000256" key="7">
    <source>
        <dbReference type="ARBA" id="ARBA00022989"/>
    </source>
</evidence>
<evidence type="ECO:0000256" key="3">
    <source>
        <dbReference type="ARBA" id="ARBA00022475"/>
    </source>
</evidence>
<dbReference type="Gene3D" id="3.30.700.10">
    <property type="entry name" value="Glycoprotein, Type 4 Pilin"/>
    <property type="match status" value="1"/>
</dbReference>
<proteinExistence type="inferred from homology"/>
<dbReference type="InterPro" id="IPR022346">
    <property type="entry name" value="T2SS_GspH"/>
</dbReference>
<protein>
    <recommendedName>
        <fullName evidence="2">Type II secretion system protein H</fullName>
    </recommendedName>
    <alternativeName>
        <fullName evidence="10">General secretion pathway protein H</fullName>
    </alternativeName>
</protein>
<name>A0A6P1MD00_9BACT</name>
<dbReference type="GO" id="GO:0015628">
    <property type="term" value="P:protein secretion by the type II secretion system"/>
    <property type="evidence" value="ECO:0007669"/>
    <property type="project" value="InterPro"/>
</dbReference>